<evidence type="ECO:0000313" key="2">
    <source>
        <dbReference type="EMBL" id="MCI42771.1"/>
    </source>
</evidence>
<dbReference type="EMBL" id="LXQA010308753">
    <property type="protein sequence ID" value="MCI42771.1"/>
    <property type="molecule type" value="Genomic_DNA"/>
</dbReference>
<evidence type="ECO:0000313" key="3">
    <source>
        <dbReference type="Proteomes" id="UP000265520"/>
    </source>
</evidence>
<name>A0A392S1M0_9FABA</name>
<evidence type="ECO:0000256" key="1">
    <source>
        <dbReference type="SAM" id="MobiDB-lite"/>
    </source>
</evidence>
<organism evidence="2 3">
    <name type="scientific">Trifolium medium</name>
    <dbReference type="NCBI Taxonomy" id="97028"/>
    <lineage>
        <taxon>Eukaryota</taxon>
        <taxon>Viridiplantae</taxon>
        <taxon>Streptophyta</taxon>
        <taxon>Embryophyta</taxon>
        <taxon>Tracheophyta</taxon>
        <taxon>Spermatophyta</taxon>
        <taxon>Magnoliopsida</taxon>
        <taxon>eudicotyledons</taxon>
        <taxon>Gunneridae</taxon>
        <taxon>Pentapetalae</taxon>
        <taxon>rosids</taxon>
        <taxon>fabids</taxon>
        <taxon>Fabales</taxon>
        <taxon>Fabaceae</taxon>
        <taxon>Papilionoideae</taxon>
        <taxon>50 kb inversion clade</taxon>
        <taxon>NPAAA clade</taxon>
        <taxon>Hologalegina</taxon>
        <taxon>IRL clade</taxon>
        <taxon>Trifolieae</taxon>
        <taxon>Trifolium</taxon>
    </lineage>
</organism>
<proteinExistence type="predicted"/>
<dbReference type="Proteomes" id="UP000265520">
    <property type="component" value="Unassembled WGS sequence"/>
</dbReference>
<keyword evidence="3" id="KW-1185">Reference proteome</keyword>
<comment type="caution">
    <text evidence="2">The sequence shown here is derived from an EMBL/GenBank/DDBJ whole genome shotgun (WGS) entry which is preliminary data.</text>
</comment>
<accession>A0A392S1M0</accession>
<sequence length="65" mass="7248">MDDHIRDVLDSNTNTISNDNISSLSVDRLLSLAIMSSWLAEPNVHATSEDGPQWSISYNSMPKRT</sequence>
<feature type="compositionally biased region" description="Polar residues" evidence="1">
    <location>
        <begin position="54"/>
        <end position="65"/>
    </location>
</feature>
<feature type="region of interest" description="Disordered" evidence="1">
    <location>
        <begin position="46"/>
        <end position="65"/>
    </location>
</feature>
<reference evidence="2 3" key="1">
    <citation type="journal article" date="2018" name="Front. Plant Sci.">
        <title>Red Clover (Trifolium pratense) and Zigzag Clover (T. medium) - A Picture of Genomic Similarities and Differences.</title>
        <authorList>
            <person name="Dluhosova J."/>
            <person name="Istvanek J."/>
            <person name="Nedelnik J."/>
            <person name="Repkova J."/>
        </authorList>
    </citation>
    <scope>NUCLEOTIDE SEQUENCE [LARGE SCALE GENOMIC DNA]</scope>
    <source>
        <strain evidence="3">cv. 10/8</strain>
        <tissue evidence="2">Leaf</tissue>
    </source>
</reference>
<dbReference type="AlphaFoldDB" id="A0A392S1M0"/>
<protein>
    <submittedName>
        <fullName evidence="2">Uncharacterized protein</fullName>
    </submittedName>
</protein>